<name>A0A1I7WID5_HETBA</name>
<feature type="transmembrane region" description="Helical" evidence="1">
    <location>
        <begin position="180"/>
        <end position="203"/>
    </location>
</feature>
<keyword evidence="1" id="KW-0812">Transmembrane</keyword>
<keyword evidence="1" id="KW-1133">Transmembrane helix</keyword>
<keyword evidence="2" id="KW-1185">Reference proteome</keyword>
<proteinExistence type="predicted"/>
<feature type="transmembrane region" description="Helical" evidence="1">
    <location>
        <begin position="149"/>
        <end position="168"/>
    </location>
</feature>
<dbReference type="Proteomes" id="UP000095283">
    <property type="component" value="Unplaced"/>
</dbReference>
<evidence type="ECO:0000313" key="2">
    <source>
        <dbReference type="Proteomes" id="UP000095283"/>
    </source>
</evidence>
<organism evidence="2 3">
    <name type="scientific">Heterorhabditis bacteriophora</name>
    <name type="common">Entomopathogenic nematode worm</name>
    <dbReference type="NCBI Taxonomy" id="37862"/>
    <lineage>
        <taxon>Eukaryota</taxon>
        <taxon>Metazoa</taxon>
        <taxon>Ecdysozoa</taxon>
        <taxon>Nematoda</taxon>
        <taxon>Chromadorea</taxon>
        <taxon>Rhabditida</taxon>
        <taxon>Rhabditina</taxon>
        <taxon>Rhabditomorpha</taxon>
        <taxon>Strongyloidea</taxon>
        <taxon>Heterorhabditidae</taxon>
        <taxon>Heterorhabditis</taxon>
    </lineage>
</organism>
<reference evidence="3" key="1">
    <citation type="submission" date="2016-11" db="UniProtKB">
        <authorList>
            <consortium name="WormBaseParasite"/>
        </authorList>
    </citation>
    <scope>IDENTIFICATION</scope>
</reference>
<keyword evidence="1" id="KW-0472">Membrane</keyword>
<feature type="transmembrane region" description="Helical" evidence="1">
    <location>
        <begin position="76"/>
        <end position="96"/>
    </location>
</feature>
<dbReference type="WBParaSite" id="Hba_04753">
    <property type="protein sequence ID" value="Hba_04753"/>
    <property type="gene ID" value="Hba_04753"/>
</dbReference>
<protein>
    <submittedName>
        <fullName evidence="3">ABC transmembrane type-1 domain-containing protein</fullName>
    </submittedName>
</protein>
<evidence type="ECO:0000313" key="3">
    <source>
        <dbReference type="WBParaSite" id="Hba_04753"/>
    </source>
</evidence>
<accession>A0A1I7WID5</accession>
<sequence>MNPYSFQFIAFQLTAVDPSLWPELLRKQYPEAMELLEIPNLYYIPPSSMLEAFYAIDILALSFTVSIYSYLTLKLFVHLISVLAILGLICHMQYIFRKQCEHLTVCTQELQKKFLRSQIIQNGFQNELVLISLLKTIHRLSFVNSQRTVAGPLALVLIPLIICYIRVLDGRLGLQILNDILVIIISTYGSVATIFLIFFNNFVSLQKNVGKTYQCEAVFKKLLENSEKYEQLEDDKNSVLLNAERCQKIQSPLLCNSVFVAGKYLTMILLRYINKTVFLLPSLLTIF</sequence>
<dbReference type="AlphaFoldDB" id="A0A1I7WID5"/>
<evidence type="ECO:0000256" key="1">
    <source>
        <dbReference type="SAM" id="Phobius"/>
    </source>
</evidence>